<dbReference type="PRINTS" id="PR00359">
    <property type="entry name" value="BP450"/>
</dbReference>
<proteinExistence type="inferred from homology"/>
<organism evidence="3 4">
    <name type="scientific">Streptomyces hebeiensis</name>
    <dbReference type="NCBI Taxonomy" id="229486"/>
    <lineage>
        <taxon>Bacteria</taxon>
        <taxon>Bacillati</taxon>
        <taxon>Actinomycetota</taxon>
        <taxon>Actinomycetes</taxon>
        <taxon>Kitasatosporales</taxon>
        <taxon>Streptomycetaceae</taxon>
        <taxon>Streptomyces</taxon>
    </lineage>
</organism>
<keyword evidence="2" id="KW-0479">Metal-binding</keyword>
<dbReference type="InterPro" id="IPR002397">
    <property type="entry name" value="Cyt_P450_B"/>
</dbReference>
<comment type="caution">
    <text evidence="3">The sequence shown here is derived from an EMBL/GenBank/DDBJ whole genome shotgun (WGS) entry which is preliminary data.</text>
</comment>
<dbReference type="InterPro" id="IPR001128">
    <property type="entry name" value="Cyt_P450"/>
</dbReference>
<accession>A0ABP4F7Q9</accession>
<protein>
    <submittedName>
        <fullName evidence="3">Cytochrome P450</fullName>
    </submittedName>
</protein>
<name>A0ABP4F7Q9_9ACTN</name>
<dbReference type="InterPro" id="IPR036396">
    <property type="entry name" value="Cyt_P450_sf"/>
</dbReference>
<dbReference type="Pfam" id="PF00067">
    <property type="entry name" value="p450"/>
    <property type="match status" value="2"/>
</dbReference>
<keyword evidence="2" id="KW-0560">Oxidoreductase</keyword>
<keyword evidence="2" id="KW-0408">Iron</keyword>
<keyword evidence="2" id="KW-0503">Monooxygenase</keyword>
<evidence type="ECO:0000256" key="1">
    <source>
        <dbReference type="ARBA" id="ARBA00010617"/>
    </source>
</evidence>
<dbReference type="SUPFAM" id="SSF48264">
    <property type="entry name" value="Cytochrome P450"/>
    <property type="match status" value="1"/>
</dbReference>
<dbReference type="PANTHER" id="PTHR46696">
    <property type="entry name" value="P450, PUTATIVE (EUROFUNG)-RELATED"/>
    <property type="match status" value="1"/>
</dbReference>
<dbReference type="PROSITE" id="PS00086">
    <property type="entry name" value="CYTOCHROME_P450"/>
    <property type="match status" value="1"/>
</dbReference>
<evidence type="ECO:0000256" key="2">
    <source>
        <dbReference type="RuleBase" id="RU000461"/>
    </source>
</evidence>
<dbReference type="RefSeq" id="WP_344271593.1">
    <property type="nucleotide sequence ID" value="NZ_BAAAKV010000009.1"/>
</dbReference>
<evidence type="ECO:0000313" key="4">
    <source>
        <dbReference type="Proteomes" id="UP001501371"/>
    </source>
</evidence>
<reference evidence="4" key="1">
    <citation type="journal article" date="2019" name="Int. J. Syst. Evol. Microbiol.">
        <title>The Global Catalogue of Microorganisms (GCM) 10K type strain sequencing project: providing services to taxonomists for standard genome sequencing and annotation.</title>
        <authorList>
            <consortium name="The Broad Institute Genomics Platform"/>
            <consortium name="The Broad Institute Genome Sequencing Center for Infectious Disease"/>
            <person name="Wu L."/>
            <person name="Ma J."/>
        </authorList>
    </citation>
    <scope>NUCLEOTIDE SEQUENCE [LARGE SCALE GENOMIC DNA]</scope>
    <source>
        <strain evidence="4">JCM 12696</strain>
    </source>
</reference>
<keyword evidence="4" id="KW-1185">Reference proteome</keyword>
<gene>
    <name evidence="3" type="ORF">GCM10009654_13510</name>
</gene>
<evidence type="ECO:0000313" key="3">
    <source>
        <dbReference type="EMBL" id="GAA1158676.1"/>
    </source>
</evidence>
<dbReference type="Gene3D" id="1.10.630.10">
    <property type="entry name" value="Cytochrome P450"/>
    <property type="match status" value="1"/>
</dbReference>
<comment type="similarity">
    <text evidence="1 2">Belongs to the cytochrome P450 family.</text>
</comment>
<dbReference type="PANTHER" id="PTHR46696:SF1">
    <property type="entry name" value="CYTOCHROME P450 YJIB-RELATED"/>
    <property type="match status" value="1"/>
</dbReference>
<dbReference type="Proteomes" id="UP001501371">
    <property type="component" value="Unassembled WGS sequence"/>
</dbReference>
<sequence>MPPYHAPITLGDEFFSDPHASYTALRRKGGVHRAVAQDGAPLLLVTGYREVREAAMNPSLSLDKRHARSVGRDGSSMPPELDAHLLNTDPPAHTRLRRLVNSTFTPRRTERLRTDVQEITDRLLDRVSSRHRADIMADFAMPLSMEVICRLLGIPQEKRIDFRAWTDTLLSPAAGSAPQSREAMRHMHRFLVTLIEDKRKKPGDDLLSALILAHEEEGRLTAEELVAMAFLLLFGGYHNTASLITTSVLALLSHANHFSAFRSGDLTAHAVTEEALRWNPPAMLAVRRFATQKVRIGDVPTLTGDRIWLSWAAANRDPEIFERPETFDPHRKNNTHLSFGHGTHYCPGASLARLENRIALASLAHRFPALSLVDQPDHVRWIASPRSRSLSELRVDL</sequence>
<dbReference type="EMBL" id="BAAAKV010000009">
    <property type="protein sequence ID" value="GAA1158676.1"/>
    <property type="molecule type" value="Genomic_DNA"/>
</dbReference>
<dbReference type="CDD" id="cd11029">
    <property type="entry name" value="CYP107-like"/>
    <property type="match status" value="1"/>
</dbReference>
<keyword evidence="2" id="KW-0349">Heme</keyword>
<dbReference type="InterPro" id="IPR017972">
    <property type="entry name" value="Cyt_P450_CS"/>
</dbReference>